<evidence type="ECO:0000313" key="1">
    <source>
        <dbReference type="EMBL" id="TNN78152.1"/>
    </source>
</evidence>
<proteinExistence type="predicted"/>
<dbReference type="Proteomes" id="UP000314294">
    <property type="component" value="Unassembled WGS sequence"/>
</dbReference>
<dbReference type="AlphaFoldDB" id="A0A4Z2ILT0"/>
<organism evidence="1 2">
    <name type="scientific">Liparis tanakae</name>
    <name type="common">Tanaka's snailfish</name>
    <dbReference type="NCBI Taxonomy" id="230148"/>
    <lineage>
        <taxon>Eukaryota</taxon>
        <taxon>Metazoa</taxon>
        <taxon>Chordata</taxon>
        <taxon>Craniata</taxon>
        <taxon>Vertebrata</taxon>
        <taxon>Euteleostomi</taxon>
        <taxon>Actinopterygii</taxon>
        <taxon>Neopterygii</taxon>
        <taxon>Teleostei</taxon>
        <taxon>Neoteleostei</taxon>
        <taxon>Acanthomorphata</taxon>
        <taxon>Eupercaria</taxon>
        <taxon>Perciformes</taxon>
        <taxon>Cottioidei</taxon>
        <taxon>Cottales</taxon>
        <taxon>Liparidae</taxon>
        <taxon>Liparis</taxon>
    </lineage>
</organism>
<comment type="caution">
    <text evidence="1">The sequence shown here is derived from an EMBL/GenBank/DDBJ whole genome shotgun (WGS) entry which is preliminary data.</text>
</comment>
<accession>A0A4Z2ILT0</accession>
<protein>
    <submittedName>
        <fullName evidence="1">Uncharacterized protein</fullName>
    </submittedName>
</protein>
<name>A0A4Z2ILT0_9TELE</name>
<keyword evidence="2" id="KW-1185">Reference proteome</keyword>
<sequence>MTTKRKKRMKKRTMTGSLRKLQLKAAQKRYKHILQSEMLSRRTVPGNGSTQPQACVRGTRAAESLNKAVQPATYPAIRRFMDKQWEYVRDPEYKEGVRSRSFSRWHELWIHFS</sequence>
<evidence type="ECO:0000313" key="2">
    <source>
        <dbReference type="Proteomes" id="UP000314294"/>
    </source>
</evidence>
<gene>
    <name evidence="1" type="ORF">EYF80_011657</name>
</gene>
<dbReference type="EMBL" id="SRLO01000076">
    <property type="protein sequence ID" value="TNN78152.1"/>
    <property type="molecule type" value="Genomic_DNA"/>
</dbReference>
<reference evidence="1 2" key="1">
    <citation type="submission" date="2019-03" db="EMBL/GenBank/DDBJ databases">
        <title>First draft genome of Liparis tanakae, snailfish: a comprehensive survey of snailfish specific genes.</title>
        <authorList>
            <person name="Kim W."/>
            <person name="Song I."/>
            <person name="Jeong J.-H."/>
            <person name="Kim D."/>
            <person name="Kim S."/>
            <person name="Ryu S."/>
            <person name="Song J.Y."/>
            <person name="Lee S.K."/>
        </authorList>
    </citation>
    <scope>NUCLEOTIDE SEQUENCE [LARGE SCALE GENOMIC DNA]</scope>
    <source>
        <tissue evidence="1">Muscle</tissue>
    </source>
</reference>